<sequence length="256" mass="28795">MYDVVSDLKVVDIDQICLHETHECVRLEKTCQSILTEGVLRNPPLAAQMRDGRYLILDGAHRTCSLQKLGCLRSVVQLVNADFFQLEAWHHVVPDGAWLQELLTDPDLRIEAIPLSAPAVASLVNGEGKELFFYAAKEVNDPSARLRAWHRVVTSYSQNYAVKRVACGEVERPEAGSVLMRYPATTLEELDALVSCGQVMPAGVTRCIVQGRMLNLRVPLDLLTAPVFQEEVWAELCDRWKRSLRLYSEAVYLCEV</sequence>
<proteinExistence type="predicted"/>
<keyword evidence="4" id="KW-1185">Reference proteome</keyword>
<comment type="caution">
    <text evidence="3">The sequence shown here is derived from an EMBL/GenBank/DDBJ whole genome shotgun (WGS) entry which is preliminary data.</text>
</comment>
<evidence type="ECO:0000256" key="1">
    <source>
        <dbReference type="ARBA" id="ARBA00022741"/>
    </source>
</evidence>
<protein>
    <submittedName>
        <fullName evidence="3">ParB N-terminal domain-containing protein</fullName>
    </submittedName>
</protein>
<dbReference type="InterPro" id="IPR016999">
    <property type="entry name" value="SbnI-like"/>
</dbReference>
<reference evidence="4" key="1">
    <citation type="journal article" date="2019" name="Int. J. Syst. Evol. Microbiol.">
        <title>The Global Catalogue of Microorganisms (GCM) 10K type strain sequencing project: providing services to taxonomists for standard genome sequencing and annotation.</title>
        <authorList>
            <consortium name="The Broad Institute Genomics Platform"/>
            <consortium name="The Broad Institute Genome Sequencing Center for Infectious Disease"/>
            <person name="Wu L."/>
            <person name="Ma J."/>
        </authorList>
    </citation>
    <scope>NUCLEOTIDE SEQUENCE [LARGE SCALE GENOMIC DNA]</scope>
    <source>
        <strain evidence="4">CGMCC 1.13574</strain>
    </source>
</reference>
<accession>A0ABW5A1Q3</accession>
<name>A0ABW5A1Q3_9BACL</name>
<dbReference type="SUPFAM" id="SSF110849">
    <property type="entry name" value="ParB/Sulfiredoxin"/>
    <property type="match status" value="1"/>
</dbReference>
<keyword evidence="1" id="KW-0547">Nucleotide-binding</keyword>
<dbReference type="EMBL" id="JBHUIO010000011">
    <property type="protein sequence ID" value="MFD2171874.1"/>
    <property type="molecule type" value="Genomic_DNA"/>
</dbReference>
<dbReference type="InterPro" id="IPR037953">
    <property type="entry name" value="SbnI-like_N"/>
</dbReference>
<evidence type="ECO:0000313" key="4">
    <source>
        <dbReference type="Proteomes" id="UP001597343"/>
    </source>
</evidence>
<dbReference type="CDD" id="cd16388">
    <property type="entry name" value="SbnI_like_N"/>
    <property type="match status" value="1"/>
</dbReference>
<dbReference type="RefSeq" id="WP_386049055.1">
    <property type="nucleotide sequence ID" value="NZ_JBHUIO010000011.1"/>
</dbReference>
<evidence type="ECO:0000256" key="2">
    <source>
        <dbReference type="ARBA" id="ARBA00022840"/>
    </source>
</evidence>
<dbReference type="InterPro" id="IPR023098">
    <property type="entry name" value="SerK/SbnI_C"/>
</dbReference>
<gene>
    <name evidence="3" type="ORF">ACFSOY_18070</name>
</gene>
<dbReference type="Gene3D" id="3.30.1760.10">
    <property type="entry name" value="Conserved hypothetical protein from pyrococcus furiosus pfu- 392566-001, domain 2"/>
    <property type="match status" value="1"/>
</dbReference>
<dbReference type="Gene3D" id="3.90.1530.10">
    <property type="entry name" value="Conserved hypothetical protein from pyrococcus furiosus pfu- 392566-001, ParB domain"/>
    <property type="match status" value="1"/>
</dbReference>
<dbReference type="InterPro" id="IPR036086">
    <property type="entry name" value="ParB/Sulfiredoxin_sf"/>
</dbReference>
<dbReference type="Proteomes" id="UP001597343">
    <property type="component" value="Unassembled WGS sequence"/>
</dbReference>
<organism evidence="3 4">
    <name type="scientific">Tumebacillus lipolyticus</name>
    <dbReference type="NCBI Taxonomy" id="1280370"/>
    <lineage>
        <taxon>Bacteria</taxon>
        <taxon>Bacillati</taxon>
        <taxon>Bacillota</taxon>
        <taxon>Bacilli</taxon>
        <taxon>Bacillales</taxon>
        <taxon>Alicyclobacillaceae</taxon>
        <taxon>Tumebacillus</taxon>
    </lineage>
</organism>
<evidence type="ECO:0000313" key="3">
    <source>
        <dbReference type="EMBL" id="MFD2171874.1"/>
    </source>
</evidence>
<dbReference type="PIRSF" id="PIRSF032543">
    <property type="entry name" value="UCP032543_ParB-like"/>
    <property type="match status" value="1"/>
</dbReference>
<keyword evidence="2" id="KW-0067">ATP-binding</keyword>